<evidence type="ECO:0000313" key="4">
    <source>
        <dbReference type="EMBL" id="MFC5055804.1"/>
    </source>
</evidence>
<name>A0ABV9XZQ7_9PSEU</name>
<dbReference type="InterPro" id="IPR041664">
    <property type="entry name" value="AAA_16"/>
</dbReference>
<dbReference type="Pfam" id="PF13191">
    <property type="entry name" value="AAA_16"/>
    <property type="match status" value="1"/>
</dbReference>
<dbReference type="SUPFAM" id="SSF46894">
    <property type="entry name" value="C-terminal effector domain of the bipartite response regulators"/>
    <property type="match status" value="1"/>
</dbReference>
<dbReference type="SUPFAM" id="SSF52540">
    <property type="entry name" value="P-loop containing nucleoside triphosphate hydrolases"/>
    <property type="match status" value="1"/>
</dbReference>
<dbReference type="SMART" id="SM00421">
    <property type="entry name" value="HTH_LUXR"/>
    <property type="match status" value="1"/>
</dbReference>
<evidence type="ECO:0000313" key="5">
    <source>
        <dbReference type="Proteomes" id="UP001595833"/>
    </source>
</evidence>
<organism evidence="4 5">
    <name type="scientific">Saccharothrix xinjiangensis</name>
    <dbReference type="NCBI Taxonomy" id="204798"/>
    <lineage>
        <taxon>Bacteria</taxon>
        <taxon>Bacillati</taxon>
        <taxon>Actinomycetota</taxon>
        <taxon>Actinomycetes</taxon>
        <taxon>Pseudonocardiales</taxon>
        <taxon>Pseudonocardiaceae</taxon>
        <taxon>Saccharothrix</taxon>
    </lineage>
</organism>
<dbReference type="PANTHER" id="PTHR16305">
    <property type="entry name" value="TESTICULAR SOLUBLE ADENYLYL CYCLASE"/>
    <property type="match status" value="1"/>
</dbReference>
<dbReference type="PANTHER" id="PTHR16305:SF35">
    <property type="entry name" value="TRANSCRIPTIONAL ACTIVATOR DOMAIN"/>
    <property type="match status" value="1"/>
</dbReference>
<dbReference type="Proteomes" id="UP001595833">
    <property type="component" value="Unassembled WGS sequence"/>
</dbReference>
<dbReference type="Gene3D" id="1.10.10.10">
    <property type="entry name" value="Winged helix-like DNA-binding domain superfamily/Winged helix DNA-binding domain"/>
    <property type="match status" value="1"/>
</dbReference>
<dbReference type="Pfam" id="PF00196">
    <property type="entry name" value="GerE"/>
    <property type="match status" value="1"/>
</dbReference>
<dbReference type="SUPFAM" id="SSF48452">
    <property type="entry name" value="TPR-like"/>
    <property type="match status" value="1"/>
</dbReference>
<dbReference type="InterPro" id="IPR000792">
    <property type="entry name" value="Tscrpt_reg_LuxR_C"/>
</dbReference>
<evidence type="ECO:0000256" key="2">
    <source>
        <dbReference type="ARBA" id="ARBA00022840"/>
    </source>
</evidence>
<dbReference type="PROSITE" id="PS50043">
    <property type="entry name" value="HTH_LUXR_2"/>
    <property type="match status" value="1"/>
</dbReference>
<protein>
    <submittedName>
        <fullName evidence="4">AAA family ATPase</fullName>
    </submittedName>
</protein>
<evidence type="ECO:0000259" key="3">
    <source>
        <dbReference type="PROSITE" id="PS50043"/>
    </source>
</evidence>
<keyword evidence="1" id="KW-0547">Nucleotide-binding</keyword>
<dbReference type="EMBL" id="JBHSJB010000017">
    <property type="protein sequence ID" value="MFC5055804.1"/>
    <property type="molecule type" value="Genomic_DNA"/>
</dbReference>
<evidence type="ECO:0000256" key="1">
    <source>
        <dbReference type="ARBA" id="ARBA00022741"/>
    </source>
</evidence>
<gene>
    <name evidence="4" type="ORF">ACFPFM_18830</name>
</gene>
<dbReference type="InterPro" id="IPR011990">
    <property type="entry name" value="TPR-like_helical_dom_sf"/>
</dbReference>
<dbReference type="CDD" id="cd06170">
    <property type="entry name" value="LuxR_C_like"/>
    <property type="match status" value="1"/>
</dbReference>
<dbReference type="PROSITE" id="PS00622">
    <property type="entry name" value="HTH_LUXR_1"/>
    <property type="match status" value="1"/>
</dbReference>
<keyword evidence="5" id="KW-1185">Reference proteome</keyword>
<keyword evidence="2" id="KW-0067">ATP-binding</keyword>
<proteinExistence type="predicted"/>
<reference evidence="5" key="1">
    <citation type="journal article" date="2019" name="Int. J. Syst. Evol. Microbiol.">
        <title>The Global Catalogue of Microorganisms (GCM) 10K type strain sequencing project: providing services to taxonomists for standard genome sequencing and annotation.</title>
        <authorList>
            <consortium name="The Broad Institute Genomics Platform"/>
            <consortium name="The Broad Institute Genome Sequencing Center for Infectious Disease"/>
            <person name="Wu L."/>
            <person name="Ma J."/>
        </authorList>
    </citation>
    <scope>NUCLEOTIDE SEQUENCE [LARGE SCALE GENOMIC DNA]</scope>
    <source>
        <strain evidence="5">KCTC 12848</strain>
    </source>
</reference>
<feature type="domain" description="HTH luxR-type" evidence="3">
    <location>
        <begin position="879"/>
        <end position="947"/>
    </location>
</feature>
<dbReference type="PRINTS" id="PR00038">
    <property type="entry name" value="HTHLUXR"/>
</dbReference>
<dbReference type="InterPro" id="IPR027417">
    <property type="entry name" value="P-loop_NTPase"/>
</dbReference>
<sequence length="967" mass="101293">MSVGPGLSTSPCRPLVGRSRELAVLAGHQRTGGGKAVLVRGPVGVGKTALLTAARAATPDPAATVLTCSCDTSTTSVAYGAVRRLFAPLVRAGALEPGSPLVRGGARLARSALVPLPGGAGPEPYAVQHGLYWFAVNAMSGAPLVLVVDDVQWCDERSLAWLGFLLRRAEDMPLVVLLAQRTGTPVAAGDALADLLALCHCHVLDLGPLAEDGVAELLTAAFGVEPHAEFTRQCAEVTGGYPLPLDRLVDRLRAAGTPPDERGARQVADVGRAVVADSALAVLARSSPDARAVARALAVLGPGEAEPVAALAEVSHQALLAALEELRDDRLLADTGRGFRHDAVRAAVLDDCAPGELTALRGRAAVLLNDAGRPAEEVAGLLLALPELTEPWMAGVLREAAACAEGRGAPTAGAHHLARALEADPTDVRVRVDLARMLAQTEPAAAVDHLERALARTTDPRERAPIAVQLALTSLAVQRSLRAVVVLTGVLDELDAVIGPDPKPADRELRLLVEATALISGADEKTTLRHAIVRSRAAPPPAGDTPAERQVLGMTAAIGALEGRPARLVTRLAEGAARGGDVTPGGWALFGATLALHLADEVDAALRLLDRLLEDSRAHGRIWTHHLALSTRATVRHWSGNLTEALADAQISVGIAEQFPWRANTTAPRIALAAVLARRQDPVAAQRALDDVDRPRDEQFSVEHHARLMVAARVRQQLDDPEGALELLLRCGRSLAEAGIGNPVFAPWWLEAACLLADLGRHGEGAALVDPVADRVERWGTARARGLLLTARGACTPGRRSVPLLAEAARTLADTPARLERARAEYLLGRAVLRHGSAKDAREHLRRATDLSVLNGDRALAAAARAALADAGGRVRTRAESPLDLLTGSERRVAERAATGWTNQAIAESLFLTVRTVEVHLSNAYRKLGVSGRADLPGALRTAPANGTAANDTAAQHTAACGGGLVR</sequence>
<accession>A0ABV9XZQ7</accession>
<dbReference type="InterPro" id="IPR016032">
    <property type="entry name" value="Sig_transdc_resp-reg_C-effctor"/>
</dbReference>
<dbReference type="InterPro" id="IPR036388">
    <property type="entry name" value="WH-like_DNA-bd_sf"/>
</dbReference>
<comment type="caution">
    <text evidence="4">The sequence shown here is derived from an EMBL/GenBank/DDBJ whole genome shotgun (WGS) entry which is preliminary data.</text>
</comment>
<dbReference type="RefSeq" id="WP_344041701.1">
    <property type="nucleotide sequence ID" value="NZ_BAAAKE010000030.1"/>
</dbReference>